<dbReference type="PANTHER" id="PTHR13789:SF268">
    <property type="entry name" value="5-METHYLPHENAZINE-1-CARBOXYLATE 1-MONOOXYGENASE"/>
    <property type="match status" value="1"/>
</dbReference>
<accession>D5BNN7</accession>
<proteinExistence type="predicted"/>
<dbReference type="InterPro" id="IPR036188">
    <property type="entry name" value="FAD/NAD-bd_sf"/>
</dbReference>
<dbReference type="eggNOG" id="COG0654">
    <property type="taxonomic scope" value="Bacteria"/>
</dbReference>
<evidence type="ECO:0000256" key="2">
    <source>
        <dbReference type="ARBA" id="ARBA00023033"/>
    </source>
</evidence>
<dbReference type="PRINTS" id="PR00420">
    <property type="entry name" value="RNGMNOXGNASE"/>
</dbReference>
<dbReference type="GO" id="GO:0071949">
    <property type="term" value="F:FAD binding"/>
    <property type="evidence" value="ECO:0007669"/>
    <property type="project" value="InterPro"/>
</dbReference>
<evidence type="ECO:0000256" key="1">
    <source>
        <dbReference type="ARBA" id="ARBA00023002"/>
    </source>
</evidence>
<dbReference type="Gene3D" id="3.30.9.30">
    <property type="match status" value="1"/>
</dbReference>
<evidence type="ECO:0000313" key="5">
    <source>
        <dbReference type="EMBL" id="ADE38304.1"/>
    </source>
</evidence>
<keyword evidence="3" id="KW-0472">Membrane</keyword>
<reference evidence="5 6" key="1">
    <citation type="journal article" date="2010" name="J. Bacteriol.">
        <title>Complete genome sequence of "Candidatus Puniceispirillum marinum" IMCC1322, a representative of the SAR116 clade in the Alphaproteobacteria.</title>
        <authorList>
            <person name="Oh H.M."/>
            <person name="Kwon K.K."/>
            <person name="Kang I."/>
            <person name="Kang S.G."/>
            <person name="Lee J.H."/>
            <person name="Kim S.J."/>
            <person name="Cho J.C."/>
        </authorList>
    </citation>
    <scope>NUCLEOTIDE SEQUENCE [LARGE SCALE GENOMIC DNA]</scope>
    <source>
        <strain evidence="5 6">IMCC1322</strain>
    </source>
</reference>
<dbReference type="KEGG" id="apb:SAR116_0061"/>
<protein>
    <submittedName>
        <fullName evidence="5">Putative flavoprotein monooxygenase</fullName>
        <ecNumber evidence="5">1.14.13.1</ecNumber>
    </submittedName>
</protein>
<dbReference type="OrthoDB" id="5499180at2"/>
<dbReference type="Pfam" id="PF01494">
    <property type="entry name" value="FAD_binding_3"/>
    <property type="match status" value="1"/>
</dbReference>
<dbReference type="InterPro" id="IPR050493">
    <property type="entry name" value="FAD-dep_Monooxygenase_BioMet"/>
</dbReference>
<dbReference type="Gene3D" id="3.50.50.60">
    <property type="entry name" value="FAD/NAD(P)-binding domain"/>
    <property type="match status" value="1"/>
</dbReference>
<keyword evidence="3" id="KW-0812">Transmembrane</keyword>
<dbReference type="GO" id="GO:0018658">
    <property type="term" value="F:salicylate 1-monooxygenase activity"/>
    <property type="evidence" value="ECO:0007669"/>
    <property type="project" value="UniProtKB-EC"/>
</dbReference>
<sequence length="429" mass="47033">MQHDHQIIIAGGGIGGLVMALTLHQIGIPCMVYETAQDMRPLGVGINLQPNAVRELCDLGIDATALDTIGIQSSEWALLGLNGAEIYSEPRGQKAGYKWPQYAVHRGQFHMLLYKKVLERLGADAVKLGHRVIGYDKNNDKSVTARIETADGTIISQKASLLIGADGIHSRIRAQMHPTQPPIHWGGTIMWRGTTRMRPVRTGSSFLGLGTRNNRVIIYPISQMDADGLATTNWIAEVAVDPAHGWEKSGWFRPVEIDSFVHHFSSFQFDWLDVPAMIKAADAAYENPMIDRDPLKCWIENRVALIGDAAHPMYPTGSNGASQAIIDTRIFAKMLLQYGITTDALKAYDDALSAPIAKVVLRNRNDGPFGLLTLVEERCGGIFDDIDDVMSQAERTAFMAQYKAAAGFAMETVNNAAPLIEKGARLMPV</sequence>
<feature type="domain" description="FAD-binding" evidence="4">
    <location>
        <begin position="6"/>
        <end position="177"/>
    </location>
</feature>
<keyword evidence="1 5" id="KW-0560">Oxidoreductase</keyword>
<evidence type="ECO:0000259" key="4">
    <source>
        <dbReference type="Pfam" id="PF01494"/>
    </source>
</evidence>
<name>D5BNN7_PUNMI</name>
<dbReference type="AlphaFoldDB" id="D5BNN7"/>
<feature type="transmembrane region" description="Helical" evidence="3">
    <location>
        <begin position="7"/>
        <end position="27"/>
    </location>
</feature>
<dbReference type="PANTHER" id="PTHR13789">
    <property type="entry name" value="MONOOXYGENASE"/>
    <property type="match status" value="1"/>
</dbReference>
<dbReference type="HOGENOM" id="CLU_009665_19_5_5"/>
<dbReference type="InterPro" id="IPR002938">
    <property type="entry name" value="FAD-bd"/>
</dbReference>
<evidence type="ECO:0000256" key="3">
    <source>
        <dbReference type="SAM" id="Phobius"/>
    </source>
</evidence>
<dbReference type="SUPFAM" id="SSF54373">
    <property type="entry name" value="FAD-linked reductases, C-terminal domain"/>
    <property type="match status" value="1"/>
</dbReference>
<dbReference type="EC" id="1.14.13.1" evidence="5"/>
<dbReference type="Proteomes" id="UP000007460">
    <property type="component" value="Chromosome"/>
</dbReference>
<dbReference type="NCBIfam" id="NF005720">
    <property type="entry name" value="PRK07538.1"/>
    <property type="match status" value="1"/>
</dbReference>
<keyword evidence="6" id="KW-1185">Reference proteome</keyword>
<dbReference type="STRING" id="488538.SAR116_0061"/>
<dbReference type="EMBL" id="CP001751">
    <property type="protein sequence ID" value="ADE38304.1"/>
    <property type="molecule type" value="Genomic_DNA"/>
</dbReference>
<evidence type="ECO:0000313" key="6">
    <source>
        <dbReference type="Proteomes" id="UP000007460"/>
    </source>
</evidence>
<gene>
    <name evidence="5" type="ordered locus">SAR116_0061</name>
</gene>
<dbReference type="RefSeq" id="WP_013044934.1">
    <property type="nucleotide sequence ID" value="NC_014010.1"/>
</dbReference>
<keyword evidence="3" id="KW-1133">Transmembrane helix</keyword>
<dbReference type="SUPFAM" id="SSF51905">
    <property type="entry name" value="FAD/NAD(P)-binding domain"/>
    <property type="match status" value="1"/>
</dbReference>
<organism evidence="5 6">
    <name type="scientific">Puniceispirillum marinum (strain IMCC1322)</name>
    <dbReference type="NCBI Taxonomy" id="488538"/>
    <lineage>
        <taxon>Bacteria</taxon>
        <taxon>Pseudomonadati</taxon>
        <taxon>Pseudomonadota</taxon>
        <taxon>Alphaproteobacteria</taxon>
        <taxon>Candidatus Puniceispirillales</taxon>
        <taxon>Candidatus Puniceispirillaceae</taxon>
        <taxon>Candidatus Puniceispirillum</taxon>
    </lineage>
</organism>
<keyword evidence="2 5" id="KW-0503">Monooxygenase</keyword>